<reference evidence="5 6" key="1">
    <citation type="journal article" date="2018" name="Nat. Ecol. Evol.">
        <title>Pezizomycetes genomes reveal the molecular basis of ectomycorrhizal truffle lifestyle.</title>
        <authorList>
            <person name="Murat C."/>
            <person name="Payen T."/>
            <person name="Noel B."/>
            <person name="Kuo A."/>
            <person name="Morin E."/>
            <person name="Chen J."/>
            <person name="Kohler A."/>
            <person name="Krizsan K."/>
            <person name="Balestrini R."/>
            <person name="Da Silva C."/>
            <person name="Montanini B."/>
            <person name="Hainaut M."/>
            <person name="Levati E."/>
            <person name="Barry K.W."/>
            <person name="Belfiori B."/>
            <person name="Cichocki N."/>
            <person name="Clum A."/>
            <person name="Dockter R.B."/>
            <person name="Fauchery L."/>
            <person name="Guy J."/>
            <person name="Iotti M."/>
            <person name="Le Tacon F."/>
            <person name="Lindquist E.A."/>
            <person name="Lipzen A."/>
            <person name="Malagnac F."/>
            <person name="Mello A."/>
            <person name="Molinier V."/>
            <person name="Miyauchi S."/>
            <person name="Poulain J."/>
            <person name="Riccioni C."/>
            <person name="Rubini A."/>
            <person name="Sitrit Y."/>
            <person name="Splivallo R."/>
            <person name="Traeger S."/>
            <person name="Wang M."/>
            <person name="Zifcakova L."/>
            <person name="Wipf D."/>
            <person name="Zambonelli A."/>
            <person name="Paolocci F."/>
            <person name="Nowrousian M."/>
            <person name="Ottonello S."/>
            <person name="Baldrian P."/>
            <person name="Spatafora J.W."/>
            <person name="Henrissat B."/>
            <person name="Nagy L.G."/>
            <person name="Aury J.M."/>
            <person name="Wincker P."/>
            <person name="Grigoriev I.V."/>
            <person name="Bonfante P."/>
            <person name="Martin F.M."/>
        </authorList>
    </citation>
    <scope>NUCLEOTIDE SEQUENCE [LARGE SCALE GENOMIC DNA]</scope>
    <source>
        <strain evidence="5 6">RN42</strain>
    </source>
</reference>
<organism evidence="5 6">
    <name type="scientific">Ascobolus immersus RN42</name>
    <dbReference type="NCBI Taxonomy" id="1160509"/>
    <lineage>
        <taxon>Eukaryota</taxon>
        <taxon>Fungi</taxon>
        <taxon>Dikarya</taxon>
        <taxon>Ascomycota</taxon>
        <taxon>Pezizomycotina</taxon>
        <taxon>Pezizomycetes</taxon>
        <taxon>Pezizales</taxon>
        <taxon>Ascobolaceae</taxon>
        <taxon>Ascobolus</taxon>
    </lineage>
</organism>
<evidence type="ECO:0000313" key="5">
    <source>
        <dbReference type="EMBL" id="RPA86769.1"/>
    </source>
</evidence>
<dbReference type="Proteomes" id="UP000275078">
    <property type="component" value="Unassembled WGS sequence"/>
</dbReference>
<evidence type="ECO:0000313" key="6">
    <source>
        <dbReference type="Proteomes" id="UP000275078"/>
    </source>
</evidence>
<comment type="similarity">
    <text evidence="1">Belongs to the SEN54 family.</text>
</comment>
<feature type="region of interest" description="Disordered" evidence="3">
    <location>
        <begin position="443"/>
        <end position="471"/>
    </location>
</feature>
<dbReference type="InterPro" id="IPR024336">
    <property type="entry name" value="tRNA_splic_suSen54_N"/>
</dbReference>
<sequence length="471" mass="51970">MNDAEPDAPTAIPQQQPEDVDLSEEIQDYRFLTIFTKSSAAHPSIPKRGEKDFAPDGTDYQTKVLAESRQALYDALAATKEGFPENRSIWIHSKQKAQLGRQCGSMFKSMGRTDNTGITWLEAEEVIYLAERGALECYYAGDEYPGEPSIPNPSTDIVEFYNATHSSKAVPLDLTGVYALCLPACNGIENYNVYAYLRRNGYMVRRASTFWGPPPPSPIPSTPISLDVLLSVGLGPFKFLYQIFHRDPRTTNGPLIKPGRYKNYTQIYRALQLFDTTTTPKRLDPELAAPFSVTFDVHKPTPMFAKMHAGPPDFRIVVVNAHTQVTIPTLTQLESLFSVLPSLAEIEVARKDHQRERVEARNKKKGISDAEYKASFLTPGGEIVDGIDAVVAEPRKKHIMARIKDGDKNIILAVADGGVTSFMKWGEAPFTDEMMYKEFVPGSFRGGKGGGGRGRGRGGARGGRGGRGGRN</sequence>
<dbReference type="OrthoDB" id="408683at2759"/>
<dbReference type="PANTHER" id="PTHR21027:SF1">
    <property type="entry name" value="TRNA-SPLICING ENDONUCLEASE SUBUNIT SEN54"/>
    <property type="match status" value="1"/>
</dbReference>
<feature type="domain" description="tRNA-splicing endonuclease subunit Sen54 N-terminal" evidence="4">
    <location>
        <begin position="86"/>
        <end position="139"/>
    </location>
</feature>
<accession>A0A3N4ILL0</accession>
<keyword evidence="6" id="KW-1185">Reference proteome</keyword>
<dbReference type="EMBL" id="ML119648">
    <property type="protein sequence ID" value="RPA86769.1"/>
    <property type="molecule type" value="Genomic_DNA"/>
</dbReference>
<dbReference type="GO" id="GO:0000379">
    <property type="term" value="P:tRNA-type intron splice site recognition and cleavage"/>
    <property type="evidence" value="ECO:0007669"/>
    <property type="project" value="TreeGrafter"/>
</dbReference>
<evidence type="ECO:0000256" key="3">
    <source>
        <dbReference type="SAM" id="MobiDB-lite"/>
    </source>
</evidence>
<feature type="region of interest" description="Disordered" evidence="3">
    <location>
        <begin position="1"/>
        <end position="21"/>
    </location>
</feature>
<dbReference type="Pfam" id="PF12928">
    <property type="entry name" value="tRNA_int_end_N2"/>
    <property type="match status" value="1"/>
</dbReference>
<protein>
    <recommendedName>
        <fullName evidence="4">tRNA-splicing endonuclease subunit Sen54 N-terminal domain-containing protein</fullName>
    </recommendedName>
</protein>
<keyword evidence="2" id="KW-0819">tRNA processing</keyword>
<evidence type="ECO:0000256" key="1">
    <source>
        <dbReference type="ARBA" id="ARBA00005736"/>
    </source>
</evidence>
<dbReference type="InterPro" id="IPR024337">
    <property type="entry name" value="tRNA_splic_suSen54"/>
</dbReference>
<dbReference type="STRING" id="1160509.A0A3N4ILL0"/>
<dbReference type="PANTHER" id="PTHR21027">
    <property type="entry name" value="TRNA-SPLICING ENDONUCLEASE SUBUNIT SEN54"/>
    <property type="match status" value="1"/>
</dbReference>
<dbReference type="AlphaFoldDB" id="A0A3N4ILL0"/>
<proteinExistence type="inferred from homology"/>
<evidence type="ECO:0000259" key="4">
    <source>
        <dbReference type="Pfam" id="PF12928"/>
    </source>
</evidence>
<gene>
    <name evidence="5" type="ORF">BJ508DRAFT_410954</name>
</gene>
<name>A0A3N4ILL0_ASCIM</name>
<feature type="compositionally biased region" description="Gly residues" evidence="3">
    <location>
        <begin position="444"/>
        <end position="471"/>
    </location>
</feature>
<evidence type="ECO:0000256" key="2">
    <source>
        <dbReference type="ARBA" id="ARBA00022694"/>
    </source>
</evidence>
<dbReference type="GO" id="GO:0000214">
    <property type="term" value="C:tRNA-intron endonuclease complex"/>
    <property type="evidence" value="ECO:0007669"/>
    <property type="project" value="TreeGrafter"/>
</dbReference>